<dbReference type="HOGENOM" id="CLU_814218_0_0_1"/>
<feature type="compositionally biased region" description="Basic and acidic residues" evidence="1">
    <location>
        <begin position="26"/>
        <end position="46"/>
    </location>
</feature>
<name>D8QHW0_SCHCM</name>
<dbReference type="VEuPathDB" id="FungiDB:SCHCODRAFT_02672490"/>
<feature type="region of interest" description="Disordered" evidence="1">
    <location>
        <begin position="1"/>
        <end position="84"/>
    </location>
</feature>
<dbReference type="GeneID" id="9591674"/>
<dbReference type="EMBL" id="GL377312">
    <property type="protein sequence ID" value="EFI93000.1"/>
    <property type="molecule type" value="Genomic_DNA"/>
</dbReference>
<dbReference type="Proteomes" id="UP000007431">
    <property type="component" value="Unassembled WGS sequence"/>
</dbReference>
<feature type="region of interest" description="Disordered" evidence="1">
    <location>
        <begin position="304"/>
        <end position="341"/>
    </location>
</feature>
<dbReference type="KEGG" id="scm:SCHCO_02498127"/>
<dbReference type="VEuPathDB" id="FungiDB:SCHCODRAFT_02498127"/>
<dbReference type="RefSeq" id="XP_003027903.1">
    <property type="nucleotide sequence ID" value="XM_003027857.1"/>
</dbReference>
<evidence type="ECO:0000313" key="4">
    <source>
        <dbReference type="Proteomes" id="UP000007431"/>
    </source>
</evidence>
<evidence type="ECO:0000313" key="2">
    <source>
        <dbReference type="EMBL" id="EFI92765.1"/>
    </source>
</evidence>
<reference evidence="3 4" key="1">
    <citation type="journal article" date="2010" name="Nat. Biotechnol.">
        <title>Genome sequence of the model mushroom Schizophyllum commune.</title>
        <authorList>
            <person name="Ohm R.A."/>
            <person name="de Jong J.F."/>
            <person name="Lugones L.G."/>
            <person name="Aerts A."/>
            <person name="Kothe E."/>
            <person name="Stajich J.E."/>
            <person name="de Vries R.P."/>
            <person name="Record E."/>
            <person name="Levasseur A."/>
            <person name="Baker S.E."/>
            <person name="Bartholomew K.A."/>
            <person name="Coutinho P.M."/>
            <person name="Erdmann S."/>
            <person name="Fowler T.J."/>
            <person name="Gathman A.C."/>
            <person name="Lombard V."/>
            <person name="Henrissat B."/>
            <person name="Knabe N."/>
            <person name="Kuees U."/>
            <person name="Lilly W.W."/>
            <person name="Lindquist E."/>
            <person name="Lucas S."/>
            <person name="Magnuson J.K."/>
            <person name="Piumi F."/>
            <person name="Raudaskoski M."/>
            <person name="Salamov A."/>
            <person name="Schmutz J."/>
            <person name="Schwarze F.W.M.R."/>
            <person name="vanKuyk P.A."/>
            <person name="Horton J.S."/>
            <person name="Grigoriev I.V."/>
            <person name="Woesten H.A.B."/>
        </authorList>
    </citation>
    <scope>NUCLEOTIDE SEQUENCE [LARGE SCALE GENOMIC DNA]</scope>
    <source>
        <strain evidence="3">H4-8</strain>
        <strain evidence="4">H4-8 / FGSC 9210</strain>
    </source>
</reference>
<dbReference type="VEuPathDB" id="FungiDB:SCHCODRAFT_02518684"/>
<organism evidence="4">
    <name type="scientific">Schizophyllum commune (strain H4-8 / FGSC 9210)</name>
    <name type="common">Split gill fungus</name>
    <dbReference type="NCBI Taxonomy" id="578458"/>
    <lineage>
        <taxon>Eukaryota</taxon>
        <taxon>Fungi</taxon>
        <taxon>Dikarya</taxon>
        <taxon>Basidiomycota</taxon>
        <taxon>Agaricomycotina</taxon>
        <taxon>Agaricomycetes</taxon>
        <taxon>Agaricomycetidae</taxon>
        <taxon>Agaricales</taxon>
        <taxon>Schizophyllaceae</taxon>
        <taxon>Schizophyllum</taxon>
    </lineage>
</organism>
<dbReference type="AlphaFoldDB" id="D8QHW0"/>
<dbReference type="EMBL" id="GL377312">
    <property type="protein sequence ID" value="EFI92765.1"/>
    <property type="molecule type" value="Genomic_DNA"/>
</dbReference>
<feature type="compositionally biased region" description="Basic and acidic residues" evidence="1">
    <location>
        <begin position="331"/>
        <end position="341"/>
    </location>
</feature>
<feature type="non-terminal residue" evidence="3">
    <location>
        <position position="341"/>
    </location>
</feature>
<dbReference type="RefSeq" id="XP_003027668.1">
    <property type="nucleotide sequence ID" value="XM_003027622.1"/>
</dbReference>
<dbReference type="GeneID" id="9597744"/>
<keyword evidence="4" id="KW-1185">Reference proteome</keyword>
<proteinExistence type="predicted"/>
<dbReference type="KEGG" id="scm:SCHCO_02672490"/>
<evidence type="ECO:0000256" key="1">
    <source>
        <dbReference type="SAM" id="MobiDB-lite"/>
    </source>
</evidence>
<protein>
    <submittedName>
        <fullName evidence="3">Uncharacterized protein</fullName>
    </submittedName>
</protein>
<dbReference type="VEuPathDB" id="FungiDB:SCHCODRAFT_02673466"/>
<dbReference type="OrthoDB" id="3070560at2759"/>
<accession>D8QHW0</accession>
<sequence>MHAPHSLSQDIDDLAGAPWTEEEEELVRRVEREALRSSSEEVERLANEPWTEEEEAEVRRIEQKAARSSSAEVEALANAPWSAEEEEAVRMVEMRAMGAPGGETPNKEGAVLGIPQRNITPSPPPRLCPPKRRLAEAIFLDGLEDAGAGDDFGGALKRIKRWSSPTRATSEEASSMAIQPEIVQPDVGSPSGSLHVPAHSPQPGEDDVHHTNIYINNPFLDVQAIHSGEETSSGEEDEGACYGEHGNQDGFLTSSPSEVAEVDGARWAGLLSQNLPNGPQFMLPPIRSGGLGGARILRMVKIDDDDVEDGEPSSGVEEPGDCYSIGSFVVSDHDEASDATA</sequence>
<dbReference type="VEuPathDB" id="FungiDB:SCHCODRAFT_02516984"/>
<dbReference type="VEuPathDB" id="FungiDB:SCHCODRAFT_02518442"/>
<gene>
    <name evidence="3" type="ORF">SCHCODRAFT_113456</name>
    <name evidence="2" type="ORF">SCHCODRAFT_113485</name>
</gene>
<evidence type="ECO:0000313" key="3">
    <source>
        <dbReference type="EMBL" id="EFI93000.1"/>
    </source>
</evidence>